<organism evidence="6 7">
    <name type="scientific">Talaromyces islandicus</name>
    <name type="common">Penicillium islandicum</name>
    <dbReference type="NCBI Taxonomy" id="28573"/>
    <lineage>
        <taxon>Eukaryota</taxon>
        <taxon>Fungi</taxon>
        <taxon>Dikarya</taxon>
        <taxon>Ascomycota</taxon>
        <taxon>Pezizomycotina</taxon>
        <taxon>Eurotiomycetes</taxon>
        <taxon>Eurotiomycetidae</taxon>
        <taxon>Eurotiales</taxon>
        <taxon>Trichocomaceae</taxon>
        <taxon>Talaromyces</taxon>
        <taxon>Talaromyces sect. Islandici</taxon>
    </lineage>
</organism>
<dbReference type="EMBL" id="CVMT01000001">
    <property type="protein sequence ID" value="CRG82858.1"/>
    <property type="molecule type" value="Genomic_DNA"/>
</dbReference>
<dbReference type="Proteomes" id="UP000054383">
    <property type="component" value="Unassembled WGS sequence"/>
</dbReference>
<dbReference type="Pfam" id="PF00026">
    <property type="entry name" value="Asp"/>
    <property type="match status" value="1"/>
</dbReference>
<feature type="domain" description="Peptidase A1" evidence="5">
    <location>
        <begin position="51"/>
        <end position="390"/>
    </location>
</feature>
<gene>
    <name evidence="6" type="primary">SAP3</name>
    <name evidence="6" type="ORF">PISL3812_00204</name>
</gene>
<evidence type="ECO:0000313" key="6">
    <source>
        <dbReference type="EMBL" id="CRG82858.1"/>
    </source>
</evidence>
<keyword evidence="2" id="KW-0378">Hydrolase</keyword>
<feature type="active site" evidence="3">
    <location>
        <position position="69"/>
    </location>
</feature>
<dbReference type="PROSITE" id="PS51767">
    <property type="entry name" value="PEPTIDASE_A1"/>
    <property type="match status" value="1"/>
</dbReference>
<dbReference type="PANTHER" id="PTHR47966:SF65">
    <property type="entry name" value="ASPARTIC-TYPE ENDOPEPTIDASE"/>
    <property type="match status" value="1"/>
</dbReference>
<evidence type="ECO:0000256" key="2">
    <source>
        <dbReference type="ARBA" id="ARBA00022801"/>
    </source>
</evidence>
<dbReference type="OrthoDB" id="771136at2759"/>
<dbReference type="OMA" id="GIGYKTN"/>
<dbReference type="Gene3D" id="2.40.70.10">
    <property type="entry name" value="Acid Proteases"/>
    <property type="match status" value="2"/>
</dbReference>
<dbReference type="InterPro" id="IPR033121">
    <property type="entry name" value="PEPTIDASE_A1"/>
</dbReference>
<dbReference type="InterPro" id="IPR001461">
    <property type="entry name" value="Aspartic_peptidase_A1"/>
</dbReference>
<evidence type="ECO:0000313" key="7">
    <source>
        <dbReference type="Proteomes" id="UP000054383"/>
    </source>
</evidence>
<dbReference type="PANTHER" id="PTHR47966">
    <property type="entry name" value="BETA-SITE APP-CLEAVING ENZYME, ISOFORM A-RELATED"/>
    <property type="match status" value="1"/>
</dbReference>
<keyword evidence="4" id="KW-0732">Signal</keyword>
<evidence type="ECO:0000256" key="3">
    <source>
        <dbReference type="PIRSR" id="PIRSR601461-1"/>
    </source>
</evidence>
<proteinExistence type="inferred from homology"/>
<feature type="active site" evidence="3">
    <location>
        <position position="270"/>
    </location>
</feature>
<dbReference type="STRING" id="28573.A0A0U1LIK8"/>
<dbReference type="InterPro" id="IPR021109">
    <property type="entry name" value="Peptidase_aspartic_dom_sf"/>
</dbReference>
<reference evidence="6 7" key="1">
    <citation type="submission" date="2015-04" db="EMBL/GenBank/DDBJ databases">
        <authorList>
            <person name="Syromyatnikov M.Y."/>
            <person name="Popov V.N."/>
        </authorList>
    </citation>
    <scope>NUCLEOTIDE SEQUENCE [LARGE SCALE GENOMIC DNA]</scope>
    <source>
        <strain evidence="6">WF-38-12</strain>
    </source>
</reference>
<keyword evidence="7" id="KW-1185">Reference proteome</keyword>
<evidence type="ECO:0000256" key="4">
    <source>
        <dbReference type="SAM" id="SignalP"/>
    </source>
</evidence>
<dbReference type="GO" id="GO:0004190">
    <property type="term" value="F:aspartic-type endopeptidase activity"/>
    <property type="evidence" value="ECO:0007669"/>
    <property type="project" value="InterPro"/>
</dbReference>
<sequence>MVRTTVAAALLGLFALSSASDSFLHKKPDVPGTIELPITLVNGANNEGPQYLVNISVGTPPQEVTVQLDTGSSDLWIFSSDNECNNKYGCLGGSFNENASSTLVNDMPNLLNYSYGSGDSGTGDYVLDDVHIGGHTIKNARFGISHTSKGEQPIYGLFGLAFPGNEFITNLNMSAYDTIVMKMSQQGLINSAAFSLYLNDDDGKKNILFGGYDKAKYSGELQTLDVVKPGHYGEWYVNITALGTSTVASNGSTTTTWFGNSSIAGTAFIDCGSPKMYLPAGSSMNAILNSGGKYDPNLQTTFIPCSAINDTKTTVDVKLGGSDPDGPLIKVRMSDLVAPYTGNGNVTFGGEEACSFGLSPGPDGFEVLGDAFIKGAYILFDMDKHTVSLAEAKLNVEERDIVAV</sequence>
<evidence type="ECO:0000256" key="1">
    <source>
        <dbReference type="ARBA" id="ARBA00007447"/>
    </source>
</evidence>
<dbReference type="SUPFAM" id="SSF50630">
    <property type="entry name" value="Acid proteases"/>
    <property type="match status" value="1"/>
</dbReference>
<feature type="signal peptide" evidence="4">
    <location>
        <begin position="1"/>
        <end position="19"/>
    </location>
</feature>
<accession>A0A0U1LIK8</accession>
<name>A0A0U1LIK8_TALIS</name>
<comment type="similarity">
    <text evidence="1">Belongs to the peptidase A1 family.</text>
</comment>
<protein>
    <recommendedName>
        <fullName evidence="5">Peptidase A1 domain-containing protein</fullName>
    </recommendedName>
</protein>
<evidence type="ECO:0000259" key="5">
    <source>
        <dbReference type="PROSITE" id="PS51767"/>
    </source>
</evidence>
<feature type="chain" id="PRO_5006710980" description="Peptidase A1 domain-containing protein" evidence="4">
    <location>
        <begin position="20"/>
        <end position="404"/>
    </location>
</feature>
<dbReference type="PRINTS" id="PR00792">
    <property type="entry name" value="PEPSIN"/>
</dbReference>
<dbReference type="GO" id="GO:0006508">
    <property type="term" value="P:proteolysis"/>
    <property type="evidence" value="ECO:0007669"/>
    <property type="project" value="InterPro"/>
</dbReference>
<dbReference type="AlphaFoldDB" id="A0A0U1LIK8"/>